<sequence length="310" mass="32934">MAFQNSNQPPHKIFKTTQEPEKHFGGTPKQTHKIEKVENKAEPTKPTATTSEFSSGYVSSHISVGETITSNPLRETHNGNGLQTHDGRQFTSSTRPSSLISPILDDSQANDSDGETPRPLSSDYDISSFAGYASAGCPGVSSSSEISGCGISLSDDTTIPNSQMQRESSSPAFSRPSPLKISSILNDPSGGGNASGPLPDNDCPGFPGPSGISGGGVSPSNAFTLISNSDGEVSSSQTLSLPPIPRDLNNLINNNPSETSDVSLPPIRYYNSTSQPILLRTLEPKPDHMEDLDSQMKSSLFFPLSFFKKN</sequence>
<accession>A0A2Z6QV90</accession>
<reference evidence="2 3" key="1">
    <citation type="submission" date="2017-11" db="EMBL/GenBank/DDBJ databases">
        <title>The genome of Rhizophagus clarus HR1 reveals common genetic basis of auxotrophy among arbuscular mycorrhizal fungi.</title>
        <authorList>
            <person name="Kobayashi Y."/>
        </authorList>
    </citation>
    <scope>NUCLEOTIDE SEQUENCE [LARGE SCALE GENOMIC DNA]</scope>
    <source>
        <strain evidence="2 3">HR1</strain>
    </source>
</reference>
<feature type="compositionally biased region" description="Polar residues" evidence="1">
    <location>
        <begin position="155"/>
        <end position="172"/>
    </location>
</feature>
<proteinExistence type="predicted"/>
<dbReference type="AlphaFoldDB" id="A0A2Z6QV90"/>
<protein>
    <submittedName>
        <fullName evidence="2">Uncharacterized protein</fullName>
    </submittedName>
</protein>
<feature type="compositionally biased region" description="Low complexity" evidence="1">
    <location>
        <begin position="136"/>
        <end position="154"/>
    </location>
</feature>
<name>A0A2Z6QV90_9GLOM</name>
<evidence type="ECO:0000313" key="3">
    <source>
        <dbReference type="Proteomes" id="UP000247702"/>
    </source>
</evidence>
<evidence type="ECO:0000313" key="2">
    <source>
        <dbReference type="EMBL" id="GBB94197.1"/>
    </source>
</evidence>
<feature type="compositionally biased region" description="Basic and acidic residues" evidence="1">
    <location>
        <begin position="32"/>
        <end position="43"/>
    </location>
</feature>
<feature type="compositionally biased region" description="Polar residues" evidence="1">
    <location>
        <begin position="46"/>
        <end position="100"/>
    </location>
</feature>
<keyword evidence="3" id="KW-1185">Reference proteome</keyword>
<comment type="caution">
    <text evidence="2">The sequence shown here is derived from an EMBL/GenBank/DDBJ whole genome shotgun (WGS) entry which is preliminary data.</text>
</comment>
<evidence type="ECO:0000256" key="1">
    <source>
        <dbReference type="SAM" id="MobiDB-lite"/>
    </source>
</evidence>
<gene>
    <name evidence="2" type="ORF">RclHR1_02310003</name>
</gene>
<dbReference type="Proteomes" id="UP000247702">
    <property type="component" value="Unassembled WGS sequence"/>
</dbReference>
<feature type="region of interest" description="Disordered" evidence="1">
    <location>
        <begin position="1"/>
        <end position="223"/>
    </location>
</feature>
<dbReference type="EMBL" id="BEXD01001458">
    <property type="protein sequence ID" value="GBB94197.1"/>
    <property type="molecule type" value="Genomic_DNA"/>
</dbReference>
<organism evidence="2 3">
    <name type="scientific">Rhizophagus clarus</name>
    <dbReference type="NCBI Taxonomy" id="94130"/>
    <lineage>
        <taxon>Eukaryota</taxon>
        <taxon>Fungi</taxon>
        <taxon>Fungi incertae sedis</taxon>
        <taxon>Mucoromycota</taxon>
        <taxon>Glomeromycotina</taxon>
        <taxon>Glomeromycetes</taxon>
        <taxon>Glomerales</taxon>
        <taxon>Glomeraceae</taxon>
        <taxon>Rhizophagus</taxon>
    </lineage>
</organism>
<dbReference type="STRING" id="94130.A0A2Z6QV90"/>